<evidence type="ECO:0000313" key="1">
    <source>
        <dbReference type="EMBL" id="JAI21924.1"/>
    </source>
</evidence>
<protein>
    <submittedName>
        <fullName evidence="4">Zinc finger protein 862</fullName>
    </submittedName>
</protein>
<accession>A0A0K8VGQ0</accession>
<evidence type="ECO:0000313" key="4">
    <source>
        <dbReference type="EMBL" id="JAI38033.1"/>
    </source>
</evidence>
<evidence type="ECO:0000313" key="2">
    <source>
        <dbReference type="EMBL" id="JAI29661.1"/>
    </source>
</evidence>
<reference evidence="4" key="1">
    <citation type="submission" date="2015-06" db="EMBL/GenBank/DDBJ databases">
        <authorList>
            <person name="Hoefler B.C."/>
            <person name="Straight P.D."/>
        </authorList>
    </citation>
    <scope>NUCLEOTIDE SEQUENCE</scope>
</reference>
<evidence type="ECO:0000313" key="5">
    <source>
        <dbReference type="EMBL" id="JAI40978.1"/>
    </source>
</evidence>
<evidence type="ECO:0000313" key="6">
    <source>
        <dbReference type="EMBL" id="JAI43893.1"/>
    </source>
</evidence>
<name>A0A0K8VGQ0_BACLA</name>
<dbReference type="EMBL" id="GDHF01030390">
    <property type="protein sequence ID" value="JAI21924.1"/>
    <property type="molecule type" value="Transcribed_RNA"/>
</dbReference>
<dbReference type="EMBL" id="GDHF01014281">
    <property type="protein sequence ID" value="JAI38033.1"/>
    <property type="molecule type" value="Transcribed_RNA"/>
</dbReference>
<dbReference type="EMBL" id="GDHF01008421">
    <property type="protein sequence ID" value="JAI43893.1"/>
    <property type="molecule type" value="Transcribed_RNA"/>
</dbReference>
<dbReference type="OrthoDB" id="10023262at2759"/>
<dbReference type="PANTHER" id="PTHR37162">
    <property type="entry name" value="HAT FAMILY DIMERISATION DOMAINCONTAINING PROTEIN-RELATED"/>
    <property type="match status" value="1"/>
</dbReference>
<organism evidence="4">
    <name type="scientific">Bactrocera latifrons</name>
    <name type="common">Malaysian fruit fly</name>
    <name type="synonym">Chaetodacus latifrons</name>
    <dbReference type="NCBI Taxonomy" id="174628"/>
    <lineage>
        <taxon>Eukaryota</taxon>
        <taxon>Metazoa</taxon>
        <taxon>Ecdysozoa</taxon>
        <taxon>Arthropoda</taxon>
        <taxon>Hexapoda</taxon>
        <taxon>Insecta</taxon>
        <taxon>Pterygota</taxon>
        <taxon>Neoptera</taxon>
        <taxon>Endopterygota</taxon>
        <taxon>Diptera</taxon>
        <taxon>Brachycera</taxon>
        <taxon>Muscomorpha</taxon>
        <taxon>Tephritoidea</taxon>
        <taxon>Tephritidae</taxon>
        <taxon>Bactrocera</taxon>
        <taxon>Bactrocera</taxon>
    </lineage>
</organism>
<gene>
    <name evidence="4" type="primary">ZNF862_10</name>
    <name evidence="1" type="synonym">ZNF862_0</name>
    <name evidence="3" type="synonym">ZNF862_1</name>
    <name evidence="2" type="synonym">ZNF862_4</name>
    <name evidence="6" type="synonym">ZNF862_6</name>
    <name evidence="5" type="synonym">ZNF862_7</name>
    <name evidence="6" type="ORF">c0_g1_i2</name>
    <name evidence="4" type="ORF">c0_g1_i3</name>
    <name evidence="3" type="ORF">c0_g1_i5</name>
    <name evidence="5" type="ORF">c0_g1_i6</name>
    <name evidence="2" type="ORF">c0_g1_i7</name>
    <name evidence="1" type="ORF">c0_g1_i8</name>
</gene>
<dbReference type="EMBL" id="GDHF01021595">
    <property type="protein sequence ID" value="JAI30719.1"/>
    <property type="molecule type" value="Transcribed_RNA"/>
</dbReference>
<dbReference type="EMBL" id="GDHF01011336">
    <property type="protein sequence ID" value="JAI40978.1"/>
    <property type="molecule type" value="Transcribed_RNA"/>
</dbReference>
<dbReference type="EMBL" id="GDHF01022653">
    <property type="protein sequence ID" value="JAI29661.1"/>
    <property type="molecule type" value="Transcribed_RNA"/>
</dbReference>
<proteinExistence type="predicted"/>
<dbReference type="AlphaFoldDB" id="A0A0K8VGQ0"/>
<sequence length="187" mass="21026">MTLGRTKCTALIKSVLAPHFQNLLAEDISDNFFNLIIDESTDITIDKYLGIVIRYYSKSAKQIVNTFLNLSALDDTSANGICKAIFKVIKDFNLKIQNMVRLGTVDARVMTGVNRGVIAKLREKDKNIILVPCICPSIQLSVSSASKMLPDEIQYLVSETYNWFSKSTLRHKHYKSIYAAINEGMQP</sequence>
<evidence type="ECO:0000313" key="3">
    <source>
        <dbReference type="EMBL" id="JAI30719.1"/>
    </source>
</evidence>
<dbReference type="PANTHER" id="PTHR37162:SF1">
    <property type="entry name" value="BED-TYPE DOMAIN-CONTAINING PROTEIN"/>
    <property type="match status" value="1"/>
</dbReference>